<keyword evidence="2" id="KW-0719">Serine esterase</keyword>
<keyword evidence="4" id="KW-0325">Glycoprotein</keyword>
<keyword evidence="3 5" id="KW-0378">Hydrolase</keyword>
<dbReference type="PANTHER" id="PTHR11559">
    <property type="entry name" value="CARBOXYLESTERASE"/>
    <property type="match status" value="1"/>
</dbReference>
<dbReference type="OrthoDB" id="19653at2759"/>
<dbReference type="InterPro" id="IPR019826">
    <property type="entry name" value="Carboxylesterase_B_AS"/>
</dbReference>
<dbReference type="EMBL" id="SEYY01019915">
    <property type="protein sequence ID" value="KAB7497799.1"/>
    <property type="molecule type" value="Genomic_DNA"/>
</dbReference>
<protein>
    <recommendedName>
        <fullName evidence="5">Carboxylic ester hydrolase</fullName>
        <ecNumber evidence="5">3.1.1.-</ecNumber>
    </recommendedName>
</protein>
<evidence type="ECO:0000256" key="5">
    <source>
        <dbReference type="RuleBase" id="RU361235"/>
    </source>
</evidence>
<dbReference type="PROSITE" id="PS00122">
    <property type="entry name" value="CARBOXYLESTERASE_B_1"/>
    <property type="match status" value="1"/>
</dbReference>
<evidence type="ECO:0000313" key="7">
    <source>
        <dbReference type="EMBL" id="KAB7497799.1"/>
    </source>
</evidence>
<dbReference type="InterPro" id="IPR050309">
    <property type="entry name" value="Type-B_Carboxylest/Lipase"/>
</dbReference>
<keyword evidence="8" id="KW-1185">Reference proteome</keyword>
<feature type="domain" description="Carboxylesterase type B" evidence="6">
    <location>
        <begin position="4"/>
        <end position="356"/>
    </location>
</feature>
<evidence type="ECO:0000256" key="2">
    <source>
        <dbReference type="ARBA" id="ARBA00022487"/>
    </source>
</evidence>
<organism evidence="7 8">
    <name type="scientific">Armadillidium nasatum</name>
    <dbReference type="NCBI Taxonomy" id="96803"/>
    <lineage>
        <taxon>Eukaryota</taxon>
        <taxon>Metazoa</taxon>
        <taxon>Ecdysozoa</taxon>
        <taxon>Arthropoda</taxon>
        <taxon>Crustacea</taxon>
        <taxon>Multicrustacea</taxon>
        <taxon>Malacostraca</taxon>
        <taxon>Eumalacostraca</taxon>
        <taxon>Peracarida</taxon>
        <taxon>Isopoda</taxon>
        <taxon>Oniscidea</taxon>
        <taxon>Crinocheta</taxon>
        <taxon>Armadillidiidae</taxon>
        <taxon>Armadillidium</taxon>
    </lineage>
</organism>
<dbReference type="InterPro" id="IPR029058">
    <property type="entry name" value="AB_hydrolase_fold"/>
</dbReference>
<dbReference type="GO" id="GO:0052689">
    <property type="term" value="F:carboxylic ester hydrolase activity"/>
    <property type="evidence" value="ECO:0007669"/>
    <property type="project" value="UniProtKB-KW"/>
</dbReference>
<dbReference type="Pfam" id="PF00135">
    <property type="entry name" value="COesterase"/>
    <property type="match status" value="1"/>
</dbReference>
<evidence type="ECO:0000313" key="8">
    <source>
        <dbReference type="Proteomes" id="UP000326759"/>
    </source>
</evidence>
<proteinExistence type="inferred from homology"/>
<evidence type="ECO:0000256" key="1">
    <source>
        <dbReference type="ARBA" id="ARBA00005964"/>
    </source>
</evidence>
<dbReference type="Gene3D" id="3.40.50.1820">
    <property type="entry name" value="alpha/beta hydrolase"/>
    <property type="match status" value="1"/>
</dbReference>
<dbReference type="EC" id="3.1.1.-" evidence="5"/>
<name>A0A5N5SVT7_9CRUS</name>
<dbReference type="Proteomes" id="UP000326759">
    <property type="component" value="Unassembled WGS sequence"/>
</dbReference>
<evidence type="ECO:0000256" key="3">
    <source>
        <dbReference type="ARBA" id="ARBA00022801"/>
    </source>
</evidence>
<sequence>MNAGFLSTEDSVMPGNMGLKDQQLALKWVKENIESFGGDSNSITIFGISAGGASVHYQILSPGSKGLFSRAIIQSGTALCPWASNKNHRKFAIKTGQEFNCSIDFGTEKYRECMQNVNPYYLTIAASQNKIWGISPHYVLPRVDGEFIDESPEILMRKRKYNKVDIIQGITKDEGGMDLLLDYFYPERKRNLKENFEHFGPISLFLQDEENSLELTKQVYQYYLNRKDIVITEDDWKQIVDVNSDVMFRVGHDIVANFFANHFGQVSFTTSFPGFNRRDVISHGDDAIYLFHGGEFFSQHLQNEDDIRMRHIFLELWTNFARTGDPTPSGSDFKWDEATSDSFRYLSLTTSPIMKDDDFQKTNK</sequence>
<dbReference type="AlphaFoldDB" id="A0A5N5SVT7"/>
<comment type="similarity">
    <text evidence="1 5">Belongs to the type-B carboxylesterase/lipase family.</text>
</comment>
<evidence type="ECO:0000259" key="6">
    <source>
        <dbReference type="Pfam" id="PF00135"/>
    </source>
</evidence>
<dbReference type="SUPFAM" id="SSF53474">
    <property type="entry name" value="alpha/beta-Hydrolases"/>
    <property type="match status" value="1"/>
</dbReference>
<accession>A0A5N5SVT7</accession>
<comment type="caution">
    <text evidence="7">The sequence shown here is derived from an EMBL/GenBank/DDBJ whole genome shotgun (WGS) entry which is preliminary data.</text>
</comment>
<dbReference type="InterPro" id="IPR002018">
    <property type="entry name" value="CarbesteraseB"/>
</dbReference>
<evidence type="ECO:0000256" key="4">
    <source>
        <dbReference type="ARBA" id="ARBA00023180"/>
    </source>
</evidence>
<reference evidence="7 8" key="1">
    <citation type="journal article" date="2019" name="PLoS Biol.">
        <title>Sex chromosomes control vertical transmission of feminizing Wolbachia symbionts in an isopod.</title>
        <authorList>
            <person name="Becking T."/>
            <person name="Chebbi M.A."/>
            <person name="Giraud I."/>
            <person name="Moumen B."/>
            <person name="Laverre T."/>
            <person name="Caubet Y."/>
            <person name="Peccoud J."/>
            <person name="Gilbert C."/>
            <person name="Cordaux R."/>
        </authorList>
    </citation>
    <scope>NUCLEOTIDE SEQUENCE [LARGE SCALE GENOMIC DNA]</scope>
    <source>
        <strain evidence="7">ANa2</strain>
        <tissue evidence="7">Whole body excluding digestive tract and cuticle</tissue>
    </source>
</reference>
<gene>
    <name evidence="7" type="primary">CEL_0</name>
    <name evidence="7" type="ORF">Anas_11193</name>
</gene>